<dbReference type="Pfam" id="PF00147">
    <property type="entry name" value="Fibrinogen_C"/>
    <property type="match status" value="1"/>
</dbReference>
<dbReference type="NCBIfam" id="NF040941">
    <property type="entry name" value="GGGWT_bact"/>
    <property type="match status" value="1"/>
</dbReference>
<evidence type="ECO:0000313" key="5">
    <source>
        <dbReference type="Proteomes" id="UP000014760"/>
    </source>
</evidence>
<feature type="chain" id="PRO_5011952034" description="Fibrinogen C-terminal domain-containing protein" evidence="1">
    <location>
        <begin position="16"/>
        <end position="208"/>
    </location>
</feature>
<keyword evidence="5" id="KW-1185">Reference proteome</keyword>
<sequence length="208" mass="23288">MKAILLIVLLHSAIAQHMEEEADLQMARLNARLIQLEQAIQLMHPAWEGDQISAMGDQISAMGDRMSALGYMYRMPAPKENAEASTGDQLKSELLEMLDVIQSAHDDLCVEEKRVTALYSAMEERLKNMTLSTTEFTDRIAMQMKDEINDLEISLKVGVSCKELRSKGYSIGGVYTIRSPETGEMKAYCDMETDGGGWLVSPFYVHES</sequence>
<dbReference type="HOGENOM" id="CLU_1322015_0_0_1"/>
<dbReference type="SUPFAM" id="SSF56496">
    <property type="entry name" value="Fibrinogen C-terminal domain-like"/>
    <property type="match status" value="1"/>
</dbReference>
<dbReference type="InterPro" id="IPR002181">
    <property type="entry name" value="Fibrinogen_a/b/g_C_dom"/>
</dbReference>
<dbReference type="AlphaFoldDB" id="R7UKW0"/>
<dbReference type="EMBL" id="AMQN01007143">
    <property type="status" value="NOT_ANNOTATED_CDS"/>
    <property type="molecule type" value="Genomic_DNA"/>
</dbReference>
<reference evidence="4" key="3">
    <citation type="submission" date="2015-06" db="UniProtKB">
        <authorList>
            <consortium name="EnsemblMetazoa"/>
        </authorList>
    </citation>
    <scope>IDENTIFICATION</scope>
</reference>
<protein>
    <recommendedName>
        <fullName evidence="2">Fibrinogen C-terminal domain-containing protein</fullName>
    </recommendedName>
</protein>
<keyword evidence="1" id="KW-0732">Signal</keyword>
<dbReference type="PROSITE" id="PS51406">
    <property type="entry name" value="FIBRINOGEN_C_2"/>
    <property type="match status" value="1"/>
</dbReference>
<evidence type="ECO:0000313" key="3">
    <source>
        <dbReference type="EMBL" id="ELU07164.1"/>
    </source>
</evidence>
<dbReference type="InterPro" id="IPR036056">
    <property type="entry name" value="Fibrinogen-like_C"/>
</dbReference>
<evidence type="ECO:0000259" key="2">
    <source>
        <dbReference type="PROSITE" id="PS51406"/>
    </source>
</evidence>
<name>R7UKW0_CAPTE</name>
<dbReference type="STRING" id="283909.R7UKW0"/>
<dbReference type="InterPro" id="IPR014716">
    <property type="entry name" value="Fibrinogen_a/b/g_C_1"/>
</dbReference>
<feature type="domain" description="Fibrinogen C-terminal" evidence="2">
    <location>
        <begin position="152"/>
        <end position="208"/>
    </location>
</feature>
<proteinExistence type="predicted"/>
<reference evidence="5" key="1">
    <citation type="submission" date="2012-12" db="EMBL/GenBank/DDBJ databases">
        <authorList>
            <person name="Hellsten U."/>
            <person name="Grimwood J."/>
            <person name="Chapman J.A."/>
            <person name="Shapiro H."/>
            <person name="Aerts A."/>
            <person name="Otillar R.P."/>
            <person name="Terry A.Y."/>
            <person name="Boore J.L."/>
            <person name="Simakov O."/>
            <person name="Marletaz F."/>
            <person name="Cho S.-J."/>
            <person name="Edsinger-Gonzales E."/>
            <person name="Havlak P."/>
            <person name="Kuo D.-H."/>
            <person name="Larsson T."/>
            <person name="Lv J."/>
            <person name="Arendt D."/>
            <person name="Savage R."/>
            <person name="Osoegawa K."/>
            <person name="de Jong P."/>
            <person name="Lindberg D.R."/>
            <person name="Seaver E.C."/>
            <person name="Weisblat D.A."/>
            <person name="Putnam N.H."/>
            <person name="Grigoriev I.V."/>
            <person name="Rokhsar D.S."/>
        </authorList>
    </citation>
    <scope>NUCLEOTIDE SEQUENCE</scope>
    <source>
        <strain evidence="5">I ESC-2004</strain>
    </source>
</reference>
<accession>R7UKW0</accession>
<dbReference type="EnsemblMetazoa" id="CapteT216528">
    <property type="protein sequence ID" value="CapteP216528"/>
    <property type="gene ID" value="CapteG216528"/>
</dbReference>
<evidence type="ECO:0000313" key="4">
    <source>
        <dbReference type="EnsemblMetazoa" id="CapteP216528"/>
    </source>
</evidence>
<reference evidence="3 5" key="2">
    <citation type="journal article" date="2013" name="Nature">
        <title>Insights into bilaterian evolution from three spiralian genomes.</title>
        <authorList>
            <person name="Simakov O."/>
            <person name="Marletaz F."/>
            <person name="Cho S.J."/>
            <person name="Edsinger-Gonzales E."/>
            <person name="Havlak P."/>
            <person name="Hellsten U."/>
            <person name="Kuo D.H."/>
            <person name="Larsson T."/>
            <person name="Lv J."/>
            <person name="Arendt D."/>
            <person name="Savage R."/>
            <person name="Osoegawa K."/>
            <person name="de Jong P."/>
            <person name="Grimwood J."/>
            <person name="Chapman J.A."/>
            <person name="Shapiro H."/>
            <person name="Aerts A."/>
            <person name="Otillar R.P."/>
            <person name="Terry A.Y."/>
            <person name="Boore J.L."/>
            <person name="Grigoriev I.V."/>
            <person name="Lindberg D.R."/>
            <person name="Seaver E.C."/>
            <person name="Weisblat D.A."/>
            <person name="Putnam N.H."/>
            <person name="Rokhsar D.S."/>
        </authorList>
    </citation>
    <scope>NUCLEOTIDE SEQUENCE</scope>
    <source>
        <strain evidence="3 5">I ESC-2004</strain>
    </source>
</reference>
<dbReference type="Proteomes" id="UP000014760">
    <property type="component" value="Unassembled WGS sequence"/>
</dbReference>
<dbReference type="EMBL" id="KB300095">
    <property type="protein sequence ID" value="ELU07164.1"/>
    <property type="molecule type" value="Genomic_DNA"/>
</dbReference>
<dbReference type="OrthoDB" id="6159560at2759"/>
<organism evidence="3">
    <name type="scientific">Capitella teleta</name>
    <name type="common">Polychaete worm</name>
    <dbReference type="NCBI Taxonomy" id="283909"/>
    <lineage>
        <taxon>Eukaryota</taxon>
        <taxon>Metazoa</taxon>
        <taxon>Spiralia</taxon>
        <taxon>Lophotrochozoa</taxon>
        <taxon>Annelida</taxon>
        <taxon>Polychaeta</taxon>
        <taxon>Sedentaria</taxon>
        <taxon>Scolecida</taxon>
        <taxon>Capitellidae</taxon>
        <taxon>Capitella</taxon>
    </lineage>
</organism>
<dbReference type="Gene3D" id="3.90.215.10">
    <property type="entry name" value="Gamma Fibrinogen, chain A, domain 1"/>
    <property type="match status" value="1"/>
</dbReference>
<evidence type="ECO:0000256" key="1">
    <source>
        <dbReference type="SAM" id="SignalP"/>
    </source>
</evidence>
<gene>
    <name evidence="3" type="ORF">CAPTEDRAFT_216528</name>
</gene>
<feature type="signal peptide" evidence="1">
    <location>
        <begin position="1"/>
        <end position="15"/>
    </location>
</feature>